<accession>A0ABQ8K2Y0</accession>
<feature type="compositionally biased region" description="Polar residues" evidence="1">
    <location>
        <begin position="134"/>
        <end position="154"/>
    </location>
</feature>
<dbReference type="Proteomes" id="UP000814176">
    <property type="component" value="Unassembled WGS sequence"/>
</dbReference>
<organism evidence="2 3">
    <name type="scientific">Rhodofomes roseus</name>
    <dbReference type="NCBI Taxonomy" id="34475"/>
    <lineage>
        <taxon>Eukaryota</taxon>
        <taxon>Fungi</taxon>
        <taxon>Dikarya</taxon>
        <taxon>Basidiomycota</taxon>
        <taxon>Agaricomycotina</taxon>
        <taxon>Agaricomycetes</taxon>
        <taxon>Polyporales</taxon>
        <taxon>Rhodofomes</taxon>
    </lineage>
</organism>
<feature type="region of interest" description="Disordered" evidence="1">
    <location>
        <begin position="309"/>
        <end position="338"/>
    </location>
</feature>
<dbReference type="RefSeq" id="XP_047774371.1">
    <property type="nucleotide sequence ID" value="XM_047929104.1"/>
</dbReference>
<proteinExistence type="predicted"/>
<dbReference type="GeneID" id="72009836"/>
<gene>
    <name evidence="2" type="ORF">C8Q71DRAFT_910859</name>
</gene>
<feature type="region of interest" description="Disordered" evidence="1">
    <location>
        <begin position="26"/>
        <end position="77"/>
    </location>
</feature>
<comment type="caution">
    <text evidence="2">The sequence shown here is derived from an EMBL/GenBank/DDBJ whole genome shotgun (WGS) entry which is preliminary data.</text>
</comment>
<name>A0ABQ8K2Y0_9APHY</name>
<dbReference type="EMBL" id="JADCUA010000027">
    <property type="protein sequence ID" value="KAH9831210.1"/>
    <property type="molecule type" value="Genomic_DNA"/>
</dbReference>
<evidence type="ECO:0000256" key="1">
    <source>
        <dbReference type="SAM" id="MobiDB-lite"/>
    </source>
</evidence>
<evidence type="ECO:0000313" key="3">
    <source>
        <dbReference type="Proteomes" id="UP000814176"/>
    </source>
</evidence>
<feature type="compositionally biased region" description="Polar residues" evidence="1">
    <location>
        <begin position="45"/>
        <end position="75"/>
    </location>
</feature>
<reference evidence="2 3" key="1">
    <citation type="journal article" date="2021" name="Environ. Microbiol.">
        <title>Gene family expansions and transcriptome signatures uncover fungal adaptations to wood decay.</title>
        <authorList>
            <person name="Hage H."/>
            <person name="Miyauchi S."/>
            <person name="Viragh M."/>
            <person name="Drula E."/>
            <person name="Min B."/>
            <person name="Chaduli D."/>
            <person name="Navarro D."/>
            <person name="Favel A."/>
            <person name="Norest M."/>
            <person name="Lesage-Meessen L."/>
            <person name="Balint B."/>
            <person name="Merenyi Z."/>
            <person name="de Eugenio L."/>
            <person name="Morin E."/>
            <person name="Martinez A.T."/>
            <person name="Baldrian P."/>
            <person name="Stursova M."/>
            <person name="Martinez M.J."/>
            <person name="Novotny C."/>
            <person name="Magnuson J.K."/>
            <person name="Spatafora J.W."/>
            <person name="Maurice S."/>
            <person name="Pangilinan J."/>
            <person name="Andreopoulos W."/>
            <person name="LaButti K."/>
            <person name="Hundley H."/>
            <person name="Na H."/>
            <person name="Kuo A."/>
            <person name="Barry K."/>
            <person name="Lipzen A."/>
            <person name="Henrissat B."/>
            <person name="Riley R."/>
            <person name="Ahrendt S."/>
            <person name="Nagy L.G."/>
            <person name="Grigoriev I.V."/>
            <person name="Martin F."/>
            <person name="Rosso M.N."/>
        </authorList>
    </citation>
    <scope>NUCLEOTIDE SEQUENCE [LARGE SCALE GENOMIC DNA]</scope>
    <source>
        <strain evidence="2 3">CIRM-BRFM 1785</strain>
    </source>
</reference>
<feature type="region of interest" description="Disordered" evidence="1">
    <location>
        <begin position="130"/>
        <end position="281"/>
    </location>
</feature>
<keyword evidence="3" id="KW-1185">Reference proteome</keyword>
<protein>
    <submittedName>
        <fullName evidence="2">Uncharacterized protein</fullName>
    </submittedName>
</protein>
<sequence length="420" mass="45565">MVSSRRLVIISGCTELRQLAFGVSGSRPIKSQKPKTQPSRHIATSGENAPSQRAVSPVGTSPDTTRTAECGQSLQDAGVVTRRKSEINRAIEEVRVPDDASLNSVGDDGRVQETVQPANDHSTLIPAAPAARTKQPNTRPHSPSVLPPSSQSRSHILKHQDHVIGTRAPPAPGRPIKRDAYSAFPPSPDAAWGTIPSNKPKRPAQGATARTATAKKFKIPLLTNNRGESQPADGRRPVYRPPPRVTTKSHIHDTSGTSSRGSRADRNPTPADTDTTNKRRFNPVVTIYAPLSPVSSPVRPFSTDQATIRARASLPSPPPSDPIPEPDDDERPACPPVPYEPFKIRYASMKRRIAERKRVSTGLWDRLGLPSCGIVYKDPPCTLTSREDGTALDMLPNELEETLFELPICAWNRTDLASPA</sequence>
<evidence type="ECO:0000313" key="2">
    <source>
        <dbReference type="EMBL" id="KAH9831210.1"/>
    </source>
</evidence>